<dbReference type="SUPFAM" id="SSF52266">
    <property type="entry name" value="SGNH hydrolase"/>
    <property type="match status" value="1"/>
</dbReference>
<dbReference type="InterPro" id="IPR036514">
    <property type="entry name" value="SGNH_hydro_sf"/>
</dbReference>
<evidence type="ECO:0000256" key="2">
    <source>
        <dbReference type="SAM" id="SignalP"/>
    </source>
</evidence>
<evidence type="ECO:0000313" key="4">
    <source>
        <dbReference type="Proteomes" id="UP001177003"/>
    </source>
</evidence>
<keyword evidence="2" id="KW-0732">Signal</keyword>
<dbReference type="CDD" id="cd01837">
    <property type="entry name" value="SGNH_plant_lipase_like"/>
    <property type="match status" value="1"/>
</dbReference>
<dbReference type="PANTHER" id="PTHR45642:SF82">
    <property type="entry name" value="GDSL-LIKE LIPASE_ACYLHYDROLASE SUPERFAMILY PROTEIN-RELATED"/>
    <property type="match status" value="1"/>
</dbReference>
<dbReference type="EMBL" id="OX465078">
    <property type="protein sequence ID" value="CAI9270471.1"/>
    <property type="molecule type" value="Genomic_DNA"/>
</dbReference>
<dbReference type="FunFam" id="3.40.50.1110:FF:000003">
    <property type="entry name" value="GDSL esterase/lipase APG"/>
    <property type="match status" value="1"/>
</dbReference>
<dbReference type="Gene3D" id="3.40.50.1110">
    <property type="entry name" value="SGNH hydrolase"/>
    <property type="match status" value="1"/>
</dbReference>
<dbReference type="PANTHER" id="PTHR45642">
    <property type="entry name" value="GDSL ESTERASE/LIPASE EXL3"/>
    <property type="match status" value="1"/>
</dbReference>
<feature type="chain" id="PRO_5041271547" evidence="2">
    <location>
        <begin position="20"/>
        <end position="352"/>
    </location>
</feature>
<gene>
    <name evidence="3" type="ORF">LSALG_LOCUS10781</name>
</gene>
<reference evidence="3" key="1">
    <citation type="submission" date="2023-04" db="EMBL/GenBank/DDBJ databases">
        <authorList>
            <person name="Vijverberg K."/>
            <person name="Xiong W."/>
            <person name="Schranz E."/>
        </authorList>
    </citation>
    <scope>NUCLEOTIDE SEQUENCE</scope>
</reference>
<dbReference type="GO" id="GO:0016788">
    <property type="term" value="F:hydrolase activity, acting on ester bonds"/>
    <property type="evidence" value="ECO:0007669"/>
    <property type="project" value="InterPro"/>
</dbReference>
<comment type="similarity">
    <text evidence="1">Belongs to the 'GDSL' lipolytic enzyme family.</text>
</comment>
<dbReference type="InterPro" id="IPR050592">
    <property type="entry name" value="GDSL_lipolytic_enzyme"/>
</dbReference>
<proteinExistence type="inferred from homology"/>
<protein>
    <submittedName>
        <fullName evidence="3">Uncharacterized protein</fullName>
    </submittedName>
</protein>
<evidence type="ECO:0000256" key="1">
    <source>
        <dbReference type="ARBA" id="ARBA00008668"/>
    </source>
</evidence>
<name>A0AA35VBG8_LACSI</name>
<accession>A0AA35VBG8</accession>
<dbReference type="Pfam" id="PF00657">
    <property type="entry name" value="Lipase_GDSL"/>
    <property type="match status" value="1"/>
</dbReference>
<organism evidence="3 4">
    <name type="scientific">Lactuca saligna</name>
    <name type="common">Willowleaf lettuce</name>
    <dbReference type="NCBI Taxonomy" id="75948"/>
    <lineage>
        <taxon>Eukaryota</taxon>
        <taxon>Viridiplantae</taxon>
        <taxon>Streptophyta</taxon>
        <taxon>Embryophyta</taxon>
        <taxon>Tracheophyta</taxon>
        <taxon>Spermatophyta</taxon>
        <taxon>Magnoliopsida</taxon>
        <taxon>eudicotyledons</taxon>
        <taxon>Gunneridae</taxon>
        <taxon>Pentapetalae</taxon>
        <taxon>asterids</taxon>
        <taxon>campanulids</taxon>
        <taxon>Asterales</taxon>
        <taxon>Asteraceae</taxon>
        <taxon>Cichorioideae</taxon>
        <taxon>Cichorieae</taxon>
        <taxon>Lactucinae</taxon>
        <taxon>Lactuca</taxon>
    </lineage>
</organism>
<sequence>MNFILFCLYTSLYFHCNKGTVYLPKNVSVSAIIAFGDSLLDVGNNNYIKTMTKSNFLPYGKDFVGGKPTGRFSNGKTLADFFAKALGVKEYVPAYLNPFITDKDLLTGVSFASGGTGYDPLTATLSSVIPVKIQLEMFKQYIWRVKRKVGEEAMKNIINNSVFFVSSSSNDFLVTYYSVPIRRLQYDIPAYSNKLVKWAISLVQDLHKLGARKIVVFSAPPLGCIPIERTLAGGSERKCVDEYNKAARFFNKKLKENLQFLESTLPQSKIAFSDFYNPLISIIENPRQYGFEVANQGCCGTGKFEMSYLCNELSTTCQNDSTFFFWDSLHPTEKGCDIYSKIILPDLVKSLF</sequence>
<dbReference type="AlphaFoldDB" id="A0AA35VBG8"/>
<dbReference type="InterPro" id="IPR035669">
    <property type="entry name" value="SGNH_plant_lipase-like"/>
</dbReference>
<keyword evidence="4" id="KW-1185">Reference proteome</keyword>
<dbReference type="Proteomes" id="UP001177003">
    <property type="component" value="Chromosome 2"/>
</dbReference>
<feature type="signal peptide" evidence="2">
    <location>
        <begin position="1"/>
        <end position="19"/>
    </location>
</feature>
<evidence type="ECO:0000313" key="3">
    <source>
        <dbReference type="EMBL" id="CAI9270471.1"/>
    </source>
</evidence>
<dbReference type="InterPro" id="IPR001087">
    <property type="entry name" value="GDSL"/>
</dbReference>